<dbReference type="InterPro" id="IPR029071">
    <property type="entry name" value="Ubiquitin-like_domsf"/>
</dbReference>
<feature type="compositionally biased region" description="Low complexity" evidence="5">
    <location>
        <begin position="213"/>
        <end position="233"/>
    </location>
</feature>
<accession>A0A6A6QJH7</accession>
<feature type="compositionally biased region" description="Basic residues" evidence="5">
    <location>
        <begin position="175"/>
        <end position="187"/>
    </location>
</feature>
<feature type="region of interest" description="Disordered" evidence="5">
    <location>
        <begin position="104"/>
        <end position="331"/>
    </location>
</feature>
<dbReference type="OrthoDB" id="21589at2759"/>
<feature type="transmembrane region" description="Helical" evidence="6">
    <location>
        <begin position="655"/>
        <end position="676"/>
    </location>
</feature>
<feature type="compositionally biased region" description="Low complexity" evidence="5">
    <location>
        <begin position="107"/>
        <end position="123"/>
    </location>
</feature>
<keyword evidence="3 6" id="KW-1133">Transmembrane helix</keyword>
<feature type="compositionally biased region" description="Low complexity" evidence="5">
    <location>
        <begin position="527"/>
        <end position="548"/>
    </location>
</feature>
<organism evidence="8 9">
    <name type="scientific">Lophium mytilinum</name>
    <dbReference type="NCBI Taxonomy" id="390894"/>
    <lineage>
        <taxon>Eukaryota</taxon>
        <taxon>Fungi</taxon>
        <taxon>Dikarya</taxon>
        <taxon>Ascomycota</taxon>
        <taxon>Pezizomycotina</taxon>
        <taxon>Dothideomycetes</taxon>
        <taxon>Pleosporomycetidae</taxon>
        <taxon>Mytilinidiales</taxon>
        <taxon>Mytilinidiaceae</taxon>
        <taxon>Lophium</taxon>
    </lineage>
</organism>
<feature type="compositionally biased region" description="Basic and acidic residues" evidence="5">
    <location>
        <begin position="739"/>
        <end position="756"/>
    </location>
</feature>
<dbReference type="SUPFAM" id="SSF54236">
    <property type="entry name" value="Ubiquitin-like"/>
    <property type="match status" value="1"/>
</dbReference>
<evidence type="ECO:0000256" key="4">
    <source>
        <dbReference type="ARBA" id="ARBA00023136"/>
    </source>
</evidence>
<gene>
    <name evidence="8" type="ORF">BU16DRAFT_542081</name>
</gene>
<feature type="region of interest" description="Disordered" evidence="5">
    <location>
        <begin position="723"/>
        <end position="756"/>
    </location>
</feature>
<dbReference type="PANTHER" id="PTHR12943:SF27">
    <property type="entry name" value="HOMOCYSTEINE-INDUCED ENDOPLASMIC RETICULUM PROTEIN, ISOFORM A"/>
    <property type="match status" value="1"/>
</dbReference>
<dbReference type="Proteomes" id="UP000799750">
    <property type="component" value="Unassembled WGS sequence"/>
</dbReference>
<dbReference type="CDD" id="cd17039">
    <property type="entry name" value="Ubl_ubiquitin_like"/>
    <property type="match status" value="1"/>
</dbReference>
<evidence type="ECO:0000256" key="6">
    <source>
        <dbReference type="SAM" id="Phobius"/>
    </source>
</evidence>
<reference evidence="8" key="1">
    <citation type="journal article" date="2020" name="Stud. Mycol.">
        <title>101 Dothideomycetes genomes: a test case for predicting lifestyles and emergence of pathogens.</title>
        <authorList>
            <person name="Haridas S."/>
            <person name="Albert R."/>
            <person name="Binder M."/>
            <person name="Bloem J."/>
            <person name="Labutti K."/>
            <person name="Salamov A."/>
            <person name="Andreopoulos B."/>
            <person name="Baker S."/>
            <person name="Barry K."/>
            <person name="Bills G."/>
            <person name="Bluhm B."/>
            <person name="Cannon C."/>
            <person name="Castanera R."/>
            <person name="Culley D."/>
            <person name="Daum C."/>
            <person name="Ezra D."/>
            <person name="Gonzalez J."/>
            <person name="Henrissat B."/>
            <person name="Kuo A."/>
            <person name="Liang C."/>
            <person name="Lipzen A."/>
            <person name="Lutzoni F."/>
            <person name="Magnuson J."/>
            <person name="Mondo S."/>
            <person name="Nolan M."/>
            <person name="Ohm R."/>
            <person name="Pangilinan J."/>
            <person name="Park H.-J."/>
            <person name="Ramirez L."/>
            <person name="Alfaro M."/>
            <person name="Sun H."/>
            <person name="Tritt A."/>
            <person name="Yoshinaga Y."/>
            <person name="Zwiers L.-H."/>
            <person name="Turgeon B."/>
            <person name="Goodwin S."/>
            <person name="Spatafora J."/>
            <person name="Crous P."/>
            <person name="Grigoriev I."/>
        </authorList>
    </citation>
    <scope>NUCLEOTIDE SEQUENCE</scope>
    <source>
        <strain evidence="8">CBS 269.34</strain>
    </source>
</reference>
<evidence type="ECO:0000256" key="3">
    <source>
        <dbReference type="ARBA" id="ARBA00022989"/>
    </source>
</evidence>
<proteinExistence type="predicted"/>
<feature type="transmembrane region" description="Helical" evidence="6">
    <location>
        <begin position="685"/>
        <end position="702"/>
    </location>
</feature>
<evidence type="ECO:0000313" key="9">
    <source>
        <dbReference type="Proteomes" id="UP000799750"/>
    </source>
</evidence>
<evidence type="ECO:0000256" key="5">
    <source>
        <dbReference type="SAM" id="MobiDB-lite"/>
    </source>
</evidence>
<dbReference type="GO" id="GO:0016020">
    <property type="term" value="C:membrane"/>
    <property type="evidence" value="ECO:0007669"/>
    <property type="project" value="UniProtKB-SubCell"/>
</dbReference>
<name>A0A6A6QJH7_9PEZI</name>
<feature type="domain" description="Ubiquitin-like" evidence="7">
    <location>
        <begin position="13"/>
        <end position="79"/>
    </location>
</feature>
<sequence length="882" mass="95956">MSDPSAAPPAEQTFIDLKVLSPSTEVDGDMYFKELPASTTVAQLKLKIKDLIATKPAVERMRLIYRGRVMAKESDTMTDVFGRDEIRASSEQSLHLVLREFVHSSHPHNPSSTSSTPIPRNSINPAPRSATVPPQNPFRTGPPSPALGGPIPPPQTNPFRAPAQGRQPLQPHQNHVPHLHHHHHHNAFPHLQPFPFPMNGQPGVPPQLPIPPELQNLLQQQVQQQAQAAGQLGTDPNGPQQNGQTTPEQQNGAESGTQTNGRAPGTRNAFQDYVARQQQQRAATGSPGAGLNGANAIPGDNRELGNGPPPGSPYGGIPPNSSSTIRHEGIGPNGQRWTMTVNSTNVTTGPGQQPPNFGRAFAHPPHMPLPPFLNGRIGTPNPNRQVYPNMDRDLARIRSSLQAAQREMENIRLLINADSGELTANGTTTASSTPTWRHGTVRQHMQNLLGNLDELQTALNSLVADPQLARNRDIVSLQMLNNSLRQQADGLVESIDRLQENVESSRATNTNGTADTNPTPTPTLINSSNQPQQPTSTETSAQTTATAPGPELFLLSGPQGPVGLLFDERGTYTTAPFSPTLPFDTFNQQFNANRQVLAGFVNQVAQIYQAQPAANPVPGQNQQPQNANPNPAAQPGQPAAQQAQPGQAAEPPQNGFGVATHFWLLFKLLAFIYLFAGGSGWRRPVMMGITGIIVYLAQLGLFENQFDRVRRHFEALLPIAEREVGPGQRPRPEAPQGGDSRRVPSPEETAQRLIREHEERERGWMRERIRVVERAVALFVASLWPGLGERMVRAREERVAAERREEERLAAEEQARIEREAKEKEEAEGEKAEGEQAESEGTREEGEASSSDKGKEKATIPEAGEASGSEALPTIDKEVTAQ</sequence>
<protein>
    <recommendedName>
        <fullName evidence="7">Ubiquitin-like domain-containing protein</fullName>
    </recommendedName>
</protein>
<dbReference type="InterPro" id="IPR000626">
    <property type="entry name" value="Ubiquitin-like_dom"/>
</dbReference>
<keyword evidence="2 6" id="KW-0812">Transmembrane</keyword>
<feature type="compositionally biased region" description="Pro residues" evidence="5">
    <location>
        <begin position="203"/>
        <end position="212"/>
    </location>
</feature>
<feature type="region of interest" description="Disordered" evidence="5">
    <location>
        <begin position="800"/>
        <end position="882"/>
    </location>
</feature>
<feature type="compositionally biased region" description="Basic and acidic residues" evidence="5">
    <location>
        <begin position="800"/>
        <end position="859"/>
    </location>
</feature>
<dbReference type="PANTHER" id="PTHR12943">
    <property type="entry name" value="HOMOCYSTEINE-RESPONSIVE ENDOPLASMIC RETICULUM-RESIDENT UNIQUITIN-LIKE DOMAIN HERPUD PROTEIN FAMILY MEMBER"/>
    <property type="match status" value="1"/>
</dbReference>
<feature type="region of interest" description="Disordered" evidence="5">
    <location>
        <begin position="502"/>
        <end position="554"/>
    </location>
</feature>
<dbReference type="PROSITE" id="PS50053">
    <property type="entry name" value="UBIQUITIN_2"/>
    <property type="match status" value="1"/>
</dbReference>
<comment type="subcellular location">
    <subcellularLocation>
        <location evidence="1">Membrane</location>
    </subcellularLocation>
</comment>
<evidence type="ECO:0000259" key="7">
    <source>
        <dbReference type="PROSITE" id="PS50053"/>
    </source>
</evidence>
<evidence type="ECO:0000256" key="2">
    <source>
        <dbReference type="ARBA" id="ARBA00022692"/>
    </source>
</evidence>
<feature type="compositionally biased region" description="Polar residues" evidence="5">
    <location>
        <begin position="502"/>
        <end position="526"/>
    </location>
</feature>
<dbReference type="AlphaFoldDB" id="A0A6A6QJH7"/>
<feature type="compositionally biased region" description="Polar residues" evidence="5">
    <location>
        <begin position="237"/>
        <end position="261"/>
    </location>
</feature>
<evidence type="ECO:0000256" key="1">
    <source>
        <dbReference type="ARBA" id="ARBA00004370"/>
    </source>
</evidence>
<keyword evidence="9" id="KW-1185">Reference proteome</keyword>
<keyword evidence="4 6" id="KW-0472">Membrane</keyword>
<feature type="region of interest" description="Disordered" evidence="5">
    <location>
        <begin position="614"/>
        <end position="652"/>
    </location>
</feature>
<feature type="compositionally biased region" description="Pro residues" evidence="5">
    <location>
        <begin position="134"/>
        <end position="156"/>
    </location>
</feature>
<dbReference type="Gene3D" id="3.10.20.90">
    <property type="entry name" value="Phosphatidylinositol 3-kinase Catalytic Subunit, Chain A, domain 1"/>
    <property type="match status" value="1"/>
</dbReference>
<evidence type="ECO:0000313" key="8">
    <source>
        <dbReference type="EMBL" id="KAF2492166.1"/>
    </source>
</evidence>
<dbReference type="EMBL" id="MU004194">
    <property type="protein sequence ID" value="KAF2492166.1"/>
    <property type="molecule type" value="Genomic_DNA"/>
</dbReference>
<dbReference type="InterPro" id="IPR039751">
    <property type="entry name" value="HERPUD1/2"/>
</dbReference>
<dbReference type="GO" id="GO:0030968">
    <property type="term" value="P:endoplasmic reticulum unfolded protein response"/>
    <property type="evidence" value="ECO:0007669"/>
    <property type="project" value="TreeGrafter"/>
</dbReference>